<keyword evidence="2" id="KW-1185">Reference proteome</keyword>
<dbReference type="EMBL" id="JARRAF010000009">
    <property type="protein sequence ID" value="MDK2124345.1"/>
    <property type="molecule type" value="Genomic_DNA"/>
</dbReference>
<accession>A0ABT7DYW7</accession>
<keyword evidence="1" id="KW-0808">Transferase</keyword>
<evidence type="ECO:0000313" key="1">
    <source>
        <dbReference type="EMBL" id="MDK2124345.1"/>
    </source>
</evidence>
<comment type="caution">
    <text evidence="1">The sequence shown here is derived from an EMBL/GenBank/DDBJ whole genome shotgun (WGS) entry which is preliminary data.</text>
</comment>
<dbReference type="EC" id="2.1.1.-" evidence="1"/>
<dbReference type="RefSeq" id="WP_284100656.1">
    <property type="nucleotide sequence ID" value="NZ_JARRAF010000009.1"/>
</dbReference>
<keyword evidence="1" id="KW-0489">Methyltransferase</keyword>
<dbReference type="SUPFAM" id="SSF53335">
    <property type="entry name" value="S-adenosyl-L-methionine-dependent methyltransferases"/>
    <property type="match status" value="1"/>
</dbReference>
<protein>
    <submittedName>
        <fullName evidence="1">TylF/MycF/NovP-related O-methyltransferase</fullName>
        <ecNumber evidence="1">2.1.1.-</ecNumber>
    </submittedName>
</protein>
<dbReference type="Gene3D" id="3.40.50.150">
    <property type="entry name" value="Vaccinia Virus protein VP39"/>
    <property type="match status" value="1"/>
</dbReference>
<gene>
    <name evidence="1" type="ORF">PZA18_09810</name>
</gene>
<dbReference type="Proteomes" id="UP001172778">
    <property type="component" value="Unassembled WGS sequence"/>
</dbReference>
<evidence type="ECO:0000313" key="2">
    <source>
        <dbReference type="Proteomes" id="UP001172778"/>
    </source>
</evidence>
<proteinExistence type="predicted"/>
<dbReference type="PANTHER" id="PTHR40036:SF1">
    <property type="entry name" value="MACROCIN O-METHYLTRANSFERASE"/>
    <property type="match status" value="1"/>
</dbReference>
<dbReference type="InterPro" id="IPR029063">
    <property type="entry name" value="SAM-dependent_MTases_sf"/>
</dbReference>
<dbReference type="GO" id="GO:0008168">
    <property type="term" value="F:methyltransferase activity"/>
    <property type="evidence" value="ECO:0007669"/>
    <property type="project" value="UniProtKB-KW"/>
</dbReference>
<organism evidence="1 2">
    <name type="scientific">Parachitinimonas caeni</name>
    <dbReference type="NCBI Taxonomy" id="3031301"/>
    <lineage>
        <taxon>Bacteria</taxon>
        <taxon>Pseudomonadati</taxon>
        <taxon>Pseudomonadota</taxon>
        <taxon>Betaproteobacteria</taxon>
        <taxon>Neisseriales</taxon>
        <taxon>Chitinibacteraceae</taxon>
        <taxon>Parachitinimonas</taxon>
    </lineage>
</organism>
<sequence>MLTRLAERYLTLLKKSLLNDLYIENDARIIHLAVTQMSQQPQSPQDIVGAFRNIRQSQIFATLEGNREVGAQMLILEKTQDGRLIENVASRNFTANAHTMIGRQRMNHLHWCLDQITAEGIAGDLIETGVWRGGATIFMRGYLAAHDIADRTVWAADSFEGLPPPTLRQDAPYDFSKDMLPYLAISLEDVQALFERYGLLDAQVRFLKGWFKDTLPGAPIEQLALLRLDGDLYESTMDALNALYHKVAPGGFVVVDDYESFPPCKIAIEEFRQTHGITQELIPIDKYSVYWRKPL</sequence>
<dbReference type="GO" id="GO:0032259">
    <property type="term" value="P:methylation"/>
    <property type="evidence" value="ECO:0007669"/>
    <property type="project" value="UniProtKB-KW"/>
</dbReference>
<reference evidence="1" key="1">
    <citation type="submission" date="2023-03" db="EMBL/GenBank/DDBJ databases">
        <title>Chitinimonas shenzhenensis gen. nov., sp. nov., a novel member of family Burkholderiaceae isolated from activated sludge collected in Shen Zhen, China.</title>
        <authorList>
            <person name="Wang X."/>
        </authorList>
    </citation>
    <scope>NUCLEOTIDE SEQUENCE</scope>
    <source>
        <strain evidence="1">DQS-5</strain>
    </source>
</reference>
<dbReference type="InterPro" id="IPR008884">
    <property type="entry name" value="TylF_MeTrfase"/>
</dbReference>
<dbReference type="PANTHER" id="PTHR40036">
    <property type="entry name" value="MACROCIN O-METHYLTRANSFERASE"/>
    <property type="match status" value="1"/>
</dbReference>
<name>A0ABT7DYW7_9NEIS</name>
<dbReference type="Pfam" id="PF05711">
    <property type="entry name" value="TylF"/>
    <property type="match status" value="1"/>
</dbReference>